<name>A0AA87ZPV8_FICCA</name>
<organism evidence="7 8">
    <name type="scientific">Ficus carica</name>
    <name type="common">Common fig</name>
    <dbReference type="NCBI Taxonomy" id="3494"/>
    <lineage>
        <taxon>Eukaryota</taxon>
        <taxon>Viridiplantae</taxon>
        <taxon>Streptophyta</taxon>
        <taxon>Embryophyta</taxon>
        <taxon>Tracheophyta</taxon>
        <taxon>Spermatophyta</taxon>
        <taxon>Magnoliopsida</taxon>
        <taxon>eudicotyledons</taxon>
        <taxon>Gunneridae</taxon>
        <taxon>Pentapetalae</taxon>
        <taxon>rosids</taxon>
        <taxon>fabids</taxon>
        <taxon>Rosales</taxon>
        <taxon>Moraceae</taxon>
        <taxon>Ficeae</taxon>
        <taxon>Ficus</taxon>
    </lineage>
</organism>
<dbReference type="Gene3D" id="1.20.1440.180">
    <property type="entry name" value="KEN domain"/>
    <property type="match status" value="1"/>
</dbReference>
<dbReference type="GO" id="GO:0004521">
    <property type="term" value="F:RNA endonuclease activity"/>
    <property type="evidence" value="ECO:0007669"/>
    <property type="project" value="InterPro"/>
</dbReference>
<dbReference type="InterPro" id="IPR010513">
    <property type="entry name" value="KEN_dom"/>
</dbReference>
<evidence type="ECO:0000256" key="2">
    <source>
        <dbReference type="ARBA" id="ARBA00022741"/>
    </source>
</evidence>
<dbReference type="InterPro" id="IPR011009">
    <property type="entry name" value="Kinase-like_dom_sf"/>
</dbReference>
<evidence type="ECO:0000259" key="6">
    <source>
        <dbReference type="PROSITE" id="PS51392"/>
    </source>
</evidence>
<dbReference type="AlphaFoldDB" id="A0AA87ZPV8"/>
<dbReference type="PROSITE" id="PS51392">
    <property type="entry name" value="KEN"/>
    <property type="match status" value="1"/>
</dbReference>
<dbReference type="GO" id="GO:0036498">
    <property type="term" value="P:IRE1-mediated unfolded protein response"/>
    <property type="evidence" value="ECO:0007669"/>
    <property type="project" value="TreeGrafter"/>
</dbReference>
<comment type="caution">
    <text evidence="7">The sequence shown here is derived from an EMBL/GenBank/DDBJ whole genome shotgun (WGS) entry which is preliminary data.</text>
</comment>
<feature type="domain" description="Protein kinase" evidence="5">
    <location>
        <begin position="1"/>
        <end position="73"/>
    </location>
</feature>
<dbReference type="InterPro" id="IPR000719">
    <property type="entry name" value="Prot_kinase_dom"/>
</dbReference>
<evidence type="ECO:0000256" key="4">
    <source>
        <dbReference type="SAM" id="MobiDB-lite"/>
    </source>
</evidence>
<gene>
    <name evidence="7" type="ORF">TIFTF001_005885</name>
</gene>
<evidence type="ECO:0000259" key="5">
    <source>
        <dbReference type="PROSITE" id="PS50011"/>
    </source>
</evidence>
<dbReference type="GO" id="GO:0005524">
    <property type="term" value="F:ATP binding"/>
    <property type="evidence" value="ECO:0007669"/>
    <property type="project" value="UniProtKB-KW"/>
</dbReference>
<dbReference type="SUPFAM" id="SSF56112">
    <property type="entry name" value="Protein kinase-like (PK-like)"/>
    <property type="match status" value="1"/>
</dbReference>
<evidence type="ECO:0000256" key="1">
    <source>
        <dbReference type="ARBA" id="ARBA00022729"/>
    </source>
</evidence>
<dbReference type="PROSITE" id="PS50011">
    <property type="entry name" value="PROTEIN_KINASE_DOM"/>
    <property type="match status" value="1"/>
</dbReference>
<dbReference type="GO" id="GO:0051082">
    <property type="term" value="F:unfolded protein binding"/>
    <property type="evidence" value="ECO:0007669"/>
    <property type="project" value="TreeGrafter"/>
</dbReference>
<accession>A0AA87ZPV8</accession>
<keyword evidence="8" id="KW-1185">Reference proteome</keyword>
<sequence>MFNLGCVLFTCITKGGQPFGDTLDQHHENVKQNKKCLSRVKSYPEAFNLLSRLLNHEPELRPIAMEVLSHPIFWHSEKRLAFLQCCSKQIEYEIKQSNSEILEDLDSIAPIVMDEKWDEEIRSVRLSCSFEEVQSLLQFIRETFSHYDLMPVRLAGYIEELQPFGDSLKPHYRLLDEYLARRYPWLLIYLHNLMLKHFGNSSWFSVYCLREFNQRPHTEREYHDLGEGDGLGYGDGNFQPEDEDDFDY</sequence>
<dbReference type="InterPro" id="IPR045133">
    <property type="entry name" value="IRE1/2-like"/>
</dbReference>
<feature type="region of interest" description="Disordered" evidence="4">
    <location>
        <begin position="221"/>
        <end position="248"/>
    </location>
</feature>
<dbReference type="EMBL" id="BTGU01000006">
    <property type="protein sequence ID" value="GMN36270.1"/>
    <property type="molecule type" value="Genomic_DNA"/>
</dbReference>
<keyword evidence="3" id="KW-0067">ATP-binding</keyword>
<dbReference type="Proteomes" id="UP001187192">
    <property type="component" value="Unassembled WGS sequence"/>
</dbReference>
<reference evidence="7" key="1">
    <citation type="submission" date="2023-07" db="EMBL/GenBank/DDBJ databases">
        <title>draft genome sequence of fig (Ficus carica).</title>
        <authorList>
            <person name="Takahashi T."/>
            <person name="Nishimura K."/>
        </authorList>
    </citation>
    <scope>NUCLEOTIDE SEQUENCE</scope>
</reference>
<dbReference type="Pfam" id="PF06479">
    <property type="entry name" value="Ribonuc_2-5A"/>
    <property type="match status" value="1"/>
</dbReference>
<keyword evidence="2" id="KW-0547">Nucleotide-binding</keyword>
<dbReference type="InterPro" id="IPR038357">
    <property type="entry name" value="KEN_sf"/>
</dbReference>
<dbReference type="GO" id="GO:0006397">
    <property type="term" value="P:mRNA processing"/>
    <property type="evidence" value="ECO:0007669"/>
    <property type="project" value="InterPro"/>
</dbReference>
<keyword evidence="1" id="KW-0732">Signal</keyword>
<proteinExistence type="predicted"/>
<dbReference type="Gene3D" id="1.10.510.10">
    <property type="entry name" value="Transferase(Phosphotransferase) domain 1"/>
    <property type="match status" value="1"/>
</dbReference>
<dbReference type="GO" id="GO:0004674">
    <property type="term" value="F:protein serine/threonine kinase activity"/>
    <property type="evidence" value="ECO:0007669"/>
    <property type="project" value="InterPro"/>
</dbReference>
<dbReference type="PANTHER" id="PTHR13954">
    <property type="entry name" value="IRE1-RELATED"/>
    <property type="match status" value="1"/>
</dbReference>
<protein>
    <submittedName>
        <fullName evidence="7">Uncharacterized protein</fullName>
    </submittedName>
</protein>
<dbReference type="PANTHER" id="PTHR13954:SF6">
    <property type="entry name" value="NON-SPECIFIC SERINE_THREONINE PROTEIN KINASE"/>
    <property type="match status" value="1"/>
</dbReference>
<evidence type="ECO:0000256" key="3">
    <source>
        <dbReference type="ARBA" id="ARBA00022840"/>
    </source>
</evidence>
<feature type="domain" description="KEN" evidence="6">
    <location>
        <begin position="76"/>
        <end position="210"/>
    </location>
</feature>
<dbReference type="GO" id="GO:1990604">
    <property type="term" value="C:IRE1-TRAF2-ASK1 complex"/>
    <property type="evidence" value="ECO:0007669"/>
    <property type="project" value="TreeGrafter"/>
</dbReference>
<evidence type="ECO:0000313" key="8">
    <source>
        <dbReference type="Proteomes" id="UP001187192"/>
    </source>
</evidence>
<evidence type="ECO:0000313" key="7">
    <source>
        <dbReference type="EMBL" id="GMN36270.1"/>
    </source>
</evidence>